<feature type="transmembrane region" description="Helical" evidence="11">
    <location>
        <begin position="48"/>
        <end position="68"/>
    </location>
</feature>
<dbReference type="InterPro" id="IPR051143">
    <property type="entry name" value="TrkH_K-transport"/>
</dbReference>
<keyword evidence="8" id="KW-0406">Ion transport</keyword>
<feature type="region of interest" description="Disordered" evidence="10">
    <location>
        <begin position="487"/>
        <end position="562"/>
    </location>
</feature>
<feature type="region of interest" description="Disordered" evidence="10">
    <location>
        <begin position="1308"/>
        <end position="1350"/>
    </location>
</feature>
<dbReference type="InterPro" id="IPR015958">
    <property type="entry name" value="Trk1_fungi"/>
</dbReference>
<evidence type="ECO:0000256" key="4">
    <source>
        <dbReference type="ARBA" id="ARBA00022538"/>
    </source>
</evidence>
<dbReference type="Proteomes" id="UP000005666">
    <property type="component" value="Chromosome 2"/>
</dbReference>
<feature type="transmembrane region" description="Helical" evidence="11">
    <location>
        <begin position="1143"/>
        <end position="1159"/>
    </location>
</feature>
<feature type="region of interest" description="Disordered" evidence="10">
    <location>
        <begin position="201"/>
        <end position="241"/>
    </location>
</feature>
<feature type="compositionally biased region" description="Polar residues" evidence="10">
    <location>
        <begin position="441"/>
        <end position="451"/>
    </location>
</feature>
<dbReference type="RefSeq" id="XP_003684418.1">
    <property type="nucleotide sequence ID" value="XM_003684370.1"/>
</dbReference>
<feature type="transmembrane region" description="Helical" evidence="11">
    <location>
        <begin position="1026"/>
        <end position="1043"/>
    </location>
</feature>
<dbReference type="NCBIfam" id="TIGR00934">
    <property type="entry name" value="2a38euk"/>
    <property type="match status" value="1"/>
</dbReference>
<feature type="region of interest" description="Disordered" evidence="10">
    <location>
        <begin position="1102"/>
        <end position="1125"/>
    </location>
</feature>
<comment type="similarity">
    <text evidence="2">Belongs to the TrkH potassium transport family.</text>
</comment>
<dbReference type="KEGG" id="tpf:TPHA_0B03120"/>
<keyword evidence="13" id="KW-1185">Reference proteome</keyword>
<evidence type="ECO:0000256" key="8">
    <source>
        <dbReference type="ARBA" id="ARBA00023065"/>
    </source>
</evidence>
<keyword evidence="7 11" id="KW-1133">Transmembrane helix</keyword>
<dbReference type="PANTHER" id="PTHR31064:SF30">
    <property type="entry name" value="HIGH-AFFINITY POTASSIUM TRANSPORT PROTEIN-RELATED"/>
    <property type="match status" value="1"/>
</dbReference>
<gene>
    <name evidence="12" type="primary">TPHA0B03120</name>
    <name evidence="12" type="ordered locus">TPHA_0B03120</name>
</gene>
<sequence>MAIRRTLTRVSTSVSVYYKKTLGHRIRDYISNCGHYFHPIKKYVFPNFIAVHYAYTILITILGSILMYPVRNHKYIDILFLACGAATQGGLNTIDVNSLTLYQQIIIYIMCMISTPIFIHGSLAFVRLYWFERHFDGIRTSSKRDFKMRRTRTILNREITARTMSRGRFDTINSHNITKNTPNDKNPINFQEQLFSGKLQIRDNEKASESDSDANARNSSSKQSAANELREISGNDIEPVGSSGAGKLQFVASNTSNQTQILGRRDSTDISPADMYRSIAMLQEQHQEREEDDGPALVIGAPNEEKIVEKDNVPKLYPVSSQDELCLENNSNDNIDAQNIKRVLEPGETRDISGNKIKSENINSTIGSDLNSLKSIRMYNRKLSTDSNPTTQSSNNDSEICDDSRSDASNGSSTINHNKLEYVSRHFLNNKEYQKTKHLHSNNIPLEQTMTNDDDSVVTSESSNSDYSASSSVAIESNSMVEMQTLDNNSTYDDSPAESSKPSLKNNEESNSEDDLSNHIETSNRNTPRIQFDITEPPRKRRTTSMYQDISPSPKSYKKSYKPHRTKFLRHIPKGDRIKKRIKRTITNNSFDKNKFDFSFSKSHPGNRGLYNAEGAEVEDSFSNKLASEEGSLNSINSAGNNGKNDEHTIHDLTRARTFDVLDNIDLQKLSESPEFQKAVYENWKNKHRKKRSISRNDYNDTGDNNLFHNTLNESSGEISPNNTKEVIDYFSPSSLHYSRLPKKLDRRSSKENENDFNFMADSNTPYRLHFDPDYALPHQKPKLSRSMSTNYLSWQPVVGRNSTFVGLNSFQKNELGGVEYRATKLLCLLLLIYYIGFHIITFIFLVPWIINRKYYEHIVRADGVSPAWWGFFTAMSGFNDLGLTLTPDSMISFNAAIFPLVVLIWFIIIGNTGFPILFRIVIWFVFKLSPDLSAVRESSGFLLDHPRRCFTLLFPNAATLWLLVTLIALNATDLILFIIFDFGSAVVKDLSKGRRVLVGLFQGVSTRTAGFAVVDLSKLHPAIQVSYMLMMYVSVLPLAISIRRTNVYEEQSLGIYSADSGFPEETFEDLSDSSSSSDESDATEGSNLVIDKSERKRLAKIKKEKKRKRKQKRRREKELKKRKNSTKSFVGAHLRRQLSFDLWYLFLGLFIICICEGSKIQDDSIPSFNIFSILFEIVSAYGTVGLSLGYPNSNQSFSGQFTTLSKLVIIALLIRGRARGLPYSVDRAIMLPSGKVEDMDHLQELERIKPRRKSYIAVSPTDDENMANLDTILEEPGDSEPEDPLNTYLKSSIKKASKSYHKVLNKITGSKQKKGHRHHHHRHRHDDNEHNNNNDDNNNETNTKYQNTSDQYGDQQYEYLVNGDIDEENHISPNEIIKGNSKLKSDIYETMAND</sequence>
<evidence type="ECO:0000313" key="13">
    <source>
        <dbReference type="Proteomes" id="UP000005666"/>
    </source>
</evidence>
<dbReference type="InterPro" id="IPR003445">
    <property type="entry name" value="Cat_transpt"/>
</dbReference>
<feature type="compositionally biased region" description="Low complexity" evidence="10">
    <location>
        <begin position="460"/>
        <end position="472"/>
    </location>
</feature>
<feature type="transmembrane region" description="Helical" evidence="11">
    <location>
        <begin position="1171"/>
        <end position="1191"/>
    </location>
</feature>
<evidence type="ECO:0000256" key="10">
    <source>
        <dbReference type="SAM" id="MobiDB-lite"/>
    </source>
</evidence>
<evidence type="ECO:0000256" key="11">
    <source>
        <dbReference type="SAM" id="Phobius"/>
    </source>
</evidence>
<keyword evidence="3" id="KW-0813">Transport</keyword>
<protein>
    <recommendedName>
        <fullName evidence="14">Potassium transport protein</fullName>
    </recommendedName>
</protein>
<dbReference type="STRING" id="1071381.G8BPQ3"/>
<evidence type="ECO:0000256" key="2">
    <source>
        <dbReference type="ARBA" id="ARBA00009137"/>
    </source>
</evidence>
<feature type="region of interest" description="Disordered" evidence="10">
    <location>
        <begin position="383"/>
        <end position="417"/>
    </location>
</feature>
<evidence type="ECO:0000256" key="1">
    <source>
        <dbReference type="ARBA" id="ARBA00004141"/>
    </source>
</evidence>
<feature type="transmembrane region" description="Helical" evidence="11">
    <location>
        <begin position="75"/>
        <end position="94"/>
    </location>
</feature>
<dbReference type="GeneID" id="11534889"/>
<dbReference type="OrthoDB" id="9999863at2759"/>
<dbReference type="HOGENOM" id="CLU_005947_0_0_1"/>
<dbReference type="GO" id="GO:0030007">
    <property type="term" value="P:intracellular potassium ion homeostasis"/>
    <property type="evidence" value="ECO:0007669"/>
    <property type="project" value="EnsemblFungi"/>
</dbReference>
<evidence type="ECO:0000313" key="12">
    <source>
        <dbReference type="EMBL" id="CCE61984.1"/>
    </source>
</evidence>
<accession>G8BPQ3</accession>
<dbReference type="PANTHER" id="PTHR31064">
    <property type="entry name" value="POTASSIUM TRANSPORT PROTEIN DDB_G0292412-RELATED"/>
    <property type="match status" value="1"/>
</dbReference>
<evidence type="ECO:0000256" key="5">
    <source>
        <dbReference type="ARBA" id="ARBA00022692"/>
    </source>
</evidence>
<dbReference type="Pfam" id="PF02386">
    <property type="entry name" value="TrkH"/>
    <property type="match status" value="1"/>
</dbReference>
<dbReference type="PIRSF" id="PIRSF002450">
    <property type="entry name" value="K+_transpter_TRK"/>
    <property type="match status" value="1"/>
</dbReference>
<evidence type="ECO:0008006" key="14">
    <source>
        <dbReference type="Google" id="ProtNLM"/>
    </source>
</evidence>
<dbReference type="GO" id="GO:0045121">
    <property type="term" value="C:membrane raft"/>
    <property type="evidence" value="ECO:0007669"/>
    <property type="project" value="EnsemblFungi"/>
</dbReference>
<dbReference type="GO" id="GO:0005886">
    <property type="term" value="C:plasma membrane"/>
    <property type="evidence" value="ECO:0007669"/>
    <property type="project" value="EnsemblFungi"/>
</dbReference>
<feature type="region of interest" description="Disordered" evidence="10">
    <location>
        <begin position="438"/>
        <end position="472"/>
    </location>
</feature>
<feature type="compositionally biased region" description="Polar residues" evidence="10">
    <location>
        <begin position="385"/>
        <end position="398"/>
    </location>
</feature>
<feature type="transmembrane region" description="Helical" evidence="11">
    <location>
        <begin position="826"/>
        <end position="851"/>
    </location>
</feature>
<dbReference type="eggNOG" id="KOG1341">
    <property type="taxonomic scope" value="Eukaryota"/>
</dbReference>
<organism evidence="12 13">
    <name type="scientific">Tetrapisispora phaffii (strain ATCC 24235 / CBS 4417 / NBRC 1672 / NRRL Y-8282 / UCD 70-5)</name>
    <name type="common">Yeast</name>
    <name type="synonym">Fabospora phaffii</name>
    <dbReference type="NCBI Taxonomy" id="1071381"/>
    <lineage>
        <taxon>Eukaryota</taxon>
        <taxon>Fungi</taxon>
        <taxon>Dikarya</taxon>
        <taxon>Ascomycota</taxon>
        <taxon>Saccharomycotina</taxon>
        <taxon>Saccharomycetes</taxon>
        <taxon>Saccharomycetales</taxon>
        <taxon>Saccharomycetaceae</taxon>
        <taxon>Tetrapisispora</taxon>
    </lineage>
</organism>
<evidence type="ECO:0000256" key="7">
    <source>
        <dbReference type="ARBA" id="ARBA00022989"/>
    </source>
</evidence>
<proteinExistence type="inferred from homology"/>
<evidence type="ECO:0000256" key="6">
    <source>
        <dbReference type="ARBA" id="ARBA00022958"/>
    </source>
</evidence>
<keyword evidence="4" id="KW-0633">Potassium transport</keyword>
<feature type="region of interest" description="Disordered" evidence="10">
    <location>
        <begin position="1066"/>
        <end position="1087"/>
    </location>
</feature>
<feature type="transmembrane region" description="Helical" evidence="11">
    <location>
        <begin position="106"/>
        <end position="130"/>
    </location>
</feature>
<reference evidence="12 13" key="1">
    <citation type="journal article" date="2011" name="Proc. Natl. Acad. Sci. U.S.A.">
        <title>Evolutionary erosion of yeast sex chromosomes by mating-type switching accidents.</title>
        <authorList>
            <person name="Gordon J.L."/>
            <person name="Armisen D."/>
            <person name="Proux-Wera E."/>
            <person name="Oheigeartaigh S.S."/>
            <person name="Byrne K.P."/>
            <person name="Wolfe K.H."/>
        </authorList>
    </citation>
    <scope>NUCLEOTIDE SEQUENCE [LARGE SCALE GENOMIC DNA]</scope>
    <source>
        <strain evidence="13">ATCC 24235 / CBS 4417 / NBRC 1672 / NRRL Y-8282 / UCD 70-5</strain>
    </source>
</reference>
<dbReference type="GO" id="GO:1990573">
    <property type="term" value="P:potassium ion import across plasma membrane"/>
    <property type="evidence" value="ECO:0007669"/>
    <property type="project" value="TreeGrafter"/>
</dbReference>
<dbReference type="GO" id="GO:0140107">
    <property type="term" value="F:high-affinity potassium ion transmembrane transporter activity"/>
    <property type="evidence" value="ECO:0007669"/>
    <property type="project" value="TreeGrafter"/>
</dbReference>
<dbReference type="EMBL" id="HE612857">
    <property type="protein sequence ID" value="CCE61984.1"/>
    <property type="molecule type" value="Genomic_DNA"/>
</dbReference>
<dbReference type="InterPro" id="IPR004773">
    <property type="entry name" value="K/Na_transp_Trk1/HKT1"/>
</dbReference>
<evidence type="ECO:0000256" key="9">
    <source>
        <dbReference type="ARBA" id="ARBA00023136"/>
    </source>
</evidence>
<name>G8BPQ3_TETPH</name>
<feature type="compositionally biased region" description="Polar residues" evidence="10">
    <location>
        <begin position="407"/>
        <end position="417"/>
    </location>
</feature>
<keyword evidence="5 11" id="KW-0812">Transmembrane</keyword>
<keyword evidence="6" id="KW-0630">Potassium</keyword>
<feature type="transmembrane region" description="Helical" evidence="11">
    <location>
        <begin position="898"/>
        <end position="927"/>
    </location>
</feature>
<evidence type="ECO:0000256" key="3">
    <source>
        <dbReference type="ARBA" id="ARBA00022448"/>
    </source>
</evidence>
<feature type="compositionally biased region" description="Polar residues" evidence="10">
    <location>
        <begin position="519"/>
        <end position="529"/>
    </location>
</feature>
<comment type="subcellular location">
    <subcellularLocation>
        <location evidence="1">Membrane</location>
        <topology evidence="1">Multi-pass membrane protein</topology>
    </subcellularLocation>
</comment>
<feature type="transmembrane region" description="Helical" evidence="11">
    <location>
        <begin position="961"/>
        <end position="988"/>
    </location>
</feature>
<feature type="transmembrane region" description="Helical" evidence="11">
    <location>
        <begin position="867"/>
        <end position="886"/>
    </location>
</feature>
<keyword evidence="9 11" id="KW-0472">Membrane</keyword>
<dbReference type="OMA" id="RMTNDGI"/>
<dbReference type="GO" id="GO:0006874">
    <property type="term" value="P:intracellular calcium ion homeostasis"/>
    <property type="evidence" value="ECO:0007669"/>
    <property type="project" value="EnsemblFungi"/>
</dbReference>
<feature type="compositionally biased region" description="Basic residues" evidence="10">
    <location>
        <begin position="1312"/>
        <end position="1325"/>
    </location>
</feature>
<feature type="compositionally biased region" description="Polar residues" evidence="10">
    <location>
        <begin position="487"/>
        <end position="505"/>
    </location>
</feature>